<keyword evidence="2" id="KW-1185">Reference proteome</keyword>
<organism evidence="1 2">
    <name type="scientific">Planktothrix paucivesiculata PCC 9631</name>
    <dbReference type="NCBI Taxonomy" id="671071"/>
    <lineage>
        <taxon>Bacteria</taxon>
        <taxon>Bacillati</taxon>
        <taxon>Cyanobacteriota</taxon>
        <taxon>Cyanophyceae</taxon>
        <taxon>Oscillatoriophycideae</taxon>
        <taxon>Oscillatoriales</taxon>
        <taxon>Microcoleaceae</taxon>
        <taxon>Planktothrix</taxon>
    </lineage>
</organism>
<evidence type="ECO:0000313" key="2">
    <source>
        <dbReference type="Proteomes" id="UP000182190"/>
    </source>
</evidence>
<reference evidence="1" key="1">
    <citation type="submission" date="2019-10" db="EMBL/GenBank/DDBJ databases">
        <authorList>
            <consortium name="Genoscope - CEA"/>
            <person name="William W."/>
        </authorList>
    </citation>
    <scope>NUCLEOTIDE SEQUENCE [LARGE SCALE GENOMIC DNA]</scope>
    <source>
        <strain evidence="1">BBR_PRJEB10994</strain>
    </source>
</reference>
<name>A0A7Z9DY94_9CYAN</name>
<comment type="caution">
    <text evidence="1">The sequence shown here is derived from an EMBL/GenBank/DDBJ whole genome shotgun (WGS) entry which is preliminary data.</text>
</comment>
<dbReference type="Proteomes" id="UP000182190">
    <property type="component" value="Unassembled WGS sequence"/>
</dbReference>
<gene>
    <name evidence="1" type="ORF">PL9631_370008</name>
</gene>
<protein>
    <submittedName>
        <fullName evidence="1">Uncharacterized protein</fullName>
    </submittedName>
</protein>
<evidence type="ECO:0000313" key="1">
    <source>
        <dbReference type="EMBL" id="VXD17769.1"/>
    </source>
</evidence>
<dbReference type="EMBL" id="CZCS02000176">
    <property type="protein sequence ID" value="VXD17769.1"/>
    <property type="molecule type" value="Genomic_DNA"/>
</dbReference>
<sequence>MFFKPCTFLILKWRINAVIAQNWQTTKPSHFYDLYTLLKACLTQMFKTITN</sequence>
<accession>A0A7Z9DY94</accession>
<proteinExistence type="predicted"/>
<dbReference type="AlphaFoldDB" id="A0A7Z9DY94"/>